<dbReference type="InterPro" id="IPR015928">
    <property type="entry name" value="Aconitase/3IPM_dehydase_swvl"/>
</dbReference>
<protein>
    <recommendedName>
        <fullName evidence="5">Aconitate hydratase A</fullName>
        <ecNumber evidence="4">4.2.1.3</ecNumber>
    </recommendedName>
    <alternativeName>
        <fullName evidence="13">Citrate hydro-lyase</fullName>
    </alternativeName>
    <alternativeName>
        <fullName evidence="15">Iron-responsive protein-like</fullName>
    </alternativeName>
    <alternativeName>
        <fullName evidence="14">RNA-binding protein</fullName>
    </alternativeName>
</protein>
<dbReference type="PANTHER" id="PTHR43160">
    <property type="entry name" value="ACONITATE HYDRATASE B"/>
    <property type="match status" value="1"/>
</dbReference>
<dbReference type="EMBL" id="BMJC01000006">
    <property type="protein sequence ID" value="GGB21839.1"/>
    <property type="molecule type" value="Genomic_DNA"/>
</dbReference>
<evidence type="ECO:0000256" key="9">
    <source>
        <dbReference type="ARBA" id="ARBA00023004"/>
    </source>
</evidence>
<proteinExistence type="inferred from homology"/>
<evidence type="ECO:0000256" key="6">
    <source>
        <dbReference type="ARBA" id="ARBA00022532"/>
    </source>
</evidence>
<evidence type="ECO:0000256" key="2">
    <source>
        <dbReference type="ARBA" id="ARBA00004717"/>
    </source>
</evidence>
<dbReference type="GO" id="GO:0051539">
    <property type="term" value="F:4 iron, 4 sulfur cluster binding"/>
    <property type="evidence" value="ECO:0007669"/>
    <property type="project" value="InterPro"/>
</dbReference>
<dbReference type="FunFam" id="3.40.1060.10:FF:000001">
    <property type="entry name" value="Aconitate hydratase, mitochondrial"/>
    <property type="match status" value="1"/>
</dbReference>
<keyword evidence="6" id="KW-0816">Tricarboxylic acid cycle</keyword>
<dbReference type="UniPathway" id="UPA00223">
    <property type="reaction ID" value="UER00718"/>
</dbReference>
<evidence type="ECO:0000259" key="17">
    <source>
        <dbReference type="Pfam" id="PF00694"/>
    </source>
</evidence>
<evidence type="ECO:0000256" key="10">
    <source>
        <dbReference type="ARBA" id="ARBA00023014"/>
    </source>
</evidence>
<dbReference type="GO" id="GO:0046872">
    <property type="term" value="F:metal ion binding"/>
    <property type="evidence" value="ECO:0007669"/>
    <property type="project" value="UniProtKB-KW"/>
</dbReference>
<dbReference type="InterPro" id="IPR015931">
    <property type="entry name" value="Acnase/IPM_dHydase_lsu_aba_1/3"/>
</dbReference>
<comment type="catalytic activity">
    <reaction evidence="12">
        <text>citrate = D-threo-isocitrate</text>
        <dbReference type="Rhea" id="RHEA:10336"/>
        <dbReference type="ChEBI" id="CHEBI:15562"/>
        <dbReference type="ChEBI" id="CHEBI:16947"/>
        <dbReference type="EC" id="4.2.1.3"/>
    </reaction>
</comment>
<dbReference type="InterPro" id="IPR050926">
    <property type="entry name" value="Aconitase/IPM_isomerase"/>
</dbReference>
<keyword evidence="19" id="KW-1185">Reference proteome</keyword>
<keyword evidence="8" id="KW-0809">Transit peptide</keyword>
<dbReference type="Pfam" id="PF00694">
    <property type="entry name" value="Aconitase_C"/>
    <property type="match status" value="1"/>
</dbReference>
<keyword evidence="9" id="KW-0408">Iron</keyword>
<reference evidence="18" key="2">
    <citation type="submission" date="2020-09" db="EMBL/GenBank/DDBJ databases">
        <authorList>
            <person name="Sun Q."/>
            <person name="Zhou Y."/>
        </authorList>
    </citation>
    <scope>NUCLEOTIDE SEQUENCE</scope>
    <source>
        <strain evidence="18">CGMCC 1.15448</strain>
    </source>
</reference>
<evidence type="ECO:0000313" key="19">
    <source>
        <dbReference type="Proteomes" id="UP000607559"/>
    </source>
</evidence>
<feature type="domain" description="Aconitase/3-isopropylmalate dehydratase large subunit alpha/beta/alpha" evidence="16">
    <location>
        <begin position="34"/>
        <end position="476"/>
    </location>
</feature>
<keyword evidence="7" id="KW-0479">Metal-binding</keyword>
<evidence type="ECO:0000256" key="4">
    <source>
        <dbReference type="ARBA" id="ARBA00012926"/>
    </source>
</evidence>
<dbReference type="FunFam" id="3.30.499.10:FF:000004">
    <property type="entry name" value="Aconitate hydratase, mitochondrial"/>
    <property type="match status" value="1"/>
</dbReference>
<comment type="caution">
    <text evidence="18">The sequence shown here is derived from an EMBL/GenBank/DDBJ whole genome shotgun (WGS) entry which is preliminary data.</text>
</comment>
<dbReference type="PROSITE" id="PS00450">
    <property type="entry name" value="ACONITASE_1"/>
    <property type="match status" value="1"/>
</dbReference>
<keyword evidence="11" id="KW-0456">Lyase</keyword>
<evidence type="ECO:0000256" key="8">
    <source>
        <dbReference type="ARBA" id="ARBA00022946"/>
    </source>
</evidence>
<dbReference type="Gene3D" id="3.20.19.10">
    <property type="entry name" value="Aconitase, domain 4"/>
    <property type="match status" value="1"/>
</dbReference>
<keyword evidence="10" id="KW-0411">Iron-sulfur</keyword>
<organism evidence="18 19">
    <name type="scientific">Puia dinghuensis</name>
    <dbReference type="NCBI Taxonomy" id="1792502"/>
    <lineage>
        <taxon>Bacteria</taxon>
        <taxon>Pseudomonadati</taxon>
        <taxon>Bacteroidota</taxon>
        <taxon>Chitinophagia</taxon>
        <taxon>Chitinophagales</taxon>
        <taxon>Chitinophagaceae</taxon>
        <taxon>Puia</taxon>
    </lineage>
</organism>
<evidence type="ECO:0000256" key="14">
    <source>
        <dbReference type="ARBA" id="ARBA00031081"/>
    </source>
</evidence>
<dbReference type="FunFam" id="3.20.19.10:FF:000002">
    <property type="entry name" value="Aconitate hydratase, mitochondrial"/>
    <property type="match status" value="1"/>
</dbReference>
<evidence type="ECO:0000256" key="3">
    <source>
        <dbReference type="ARBA" id="ARBA00007185"/>
    </source>
</evidence>
<evidence type="ECO:0000256" key="7">
    <source>
        <dbReference type="ARBA" id="ARBA00022723"/>
    </source>
</evidence>
<dbReference type="PANTHER" id="PTHR43160:SF3">
    <property type="entry name" value="ACONITATE HYDRATASE, MITOCHONDRIAL"/>
    <property type="match status" value="1"/>
</dbReference>
<dbReference type="GO" id="GO:0003994">
    <property type="term" value="F:aconitate hydratase activity"/>
    <property type="evidence" value="ECO:0007669"/>
    <property type="project" value="UniProtKB-EC"/>
</dbReference>
<dbReference type="InterPro" id="IPR006248">
    <property type="entry name" value="Aconitase_mito-like"/>
</dbReference>
<evidence type="ECO:0000256" key="5">
    <source>
        <dbReference type="ARBA" id="ARBA00019378"/>
    </source>
</evidence>
<feature type="domain" description="Aconitase A/isopropylmalate dehydratase small subunit swivel" evidence="17">
    <location>
        <begin position="557"/>
        <end position="684"/>
    </location>
</feature>
<evidence type="ECO:0000256" key="15">
    <source>
        <dbReference type="ARBA" id="ARBA00031977"/>
    </source>
</evidence>
<dbReference type="Gene3D" id="3.40.1060.10">
    <property type="entry name" value="Aconitase, Domain 2"/>
    <property type="match status" value="1"/>
</dbReference>
<dbReference type="FunFam" id="3.30.499.10:FF:000003">
    <property type="entry name" value="Aconitate hydratase, mitochondrial"/>
    <property type="match status" value="1"/>
</dbReference>
<evidence type="ECO:0000313" key="18">
    <source>
        <dbReference type="EMBL" id="GGB21839.1"/>
    </source>
</evidence>
<gene>
    <name evidence="18" type="primary">acn</name>
    <name evidence="18" type="ORF">GCM10011511_52110</name>
</gene>
<dbReference type="GO" id="GO:0005829">
    <property type="term" value="C:cytosol"/>
    <property type="evidence" value="ECO:0007669"/>
    <property type="project" value="TreeGrafter"/>
</dbReference>
<name>A0A8J2XW69_9BACT</name>
<dbReference type="AlphaFoldDB" id="A0A8J2XW69"/>
<dbReference type="Gene3D" id="3.30.499.10">
    <property type="entry name" value="Aconitase, domain 3"/>
    <property type="match status" value="2"/>
</dbReference>
<evidence type="ECO:0000256" key="1">
    <source>
        <dbReference type="ARBA" id="ARBA00001966"/>
    </source>
</evidence>
<reference evidence="18" key="1">
    <citation type="journal article" date="2014" name="Int. J. Syst. Evol. Microbiol.">
        <title>Complete genome sequence of Corynebacterium casei LMG S-19264T (=DSM 44701T), isolated from a smear-ripened cheese.</title>
        <authorList>
            <consortium name="US DOE Joint Genome Institute (JGI-PGF)"/>
            <person name="Walter F."/>
            <person name="Albersmeier A."/>
            <person name="Kalinowski J."/>
            <person name="Ruckert C."/>
        </authorList>
    </citation>
    <scope>NUCLEOTIDE SEQUENCE</scope>
    <source>
        <strain evidence="18">CGMCC 1.15448</strain>
    </source>
</reference>
<dbReference type="InterPro" id="IPR001030">
    <property type="entry name" value="Acoase/IPM_deHydtase_lsu_aba"/>
</dbReference>
<dbReference type="InterPro" id="IPR036008">
    <property type="entry name" value="Aconitase_4Fe-4S_dom"/>
</dbReference>
<evidence type="ECO:0000256" key="11">
    <source>
        <dbReference type="ARBA" id="ARBA00023239"/>
    </source>
</evidence>
<comment type="cofactor">
    <cofactor evidence="1">
        <name>[4Fe-4S] cluster</name>
        <dbReference type="ChEBI" id="CHEBI:49883"/>
    </cofactor>
</comment>
<dbReference type="SUPFAM" id="SSF52016">
    <property type="entry name" value="LeuD/IlvD-like"/>
    <property type="match status" value="1"/>
</dbReference>
<dbReference type="PRINTS" id="PR00415">
    <property type="entry name" value="ACONITASE"/>
</dbReference>
<dbReference type="PROSITE" id="PS01244">
    <property type="entry name" value="ACONITASE_2"/>
    <property type="match status" value="1"/>
</dbReference>
<evidence type="ECO:0000259" key="16">
    <source>
        <dbReference type="Pfam" id="PF00330"/>
    </source>
</evidence>
<dbReference type="GO" id="GO:0006099">
    <property type="term" value="P:tricarboxylic acid cycle"/>
    <property type="evidence" value="ECO:0007669"/>
    <property type="project" value="UniProtKB-UniPathway"/>
</dbReference>
<dbReference type="Proteomes" id="UP000607559">
    <property type="component" value="Unassembled WGS sequence"/>
</dbReference>
<dbReference type="NCBIfam" id="TIGR01340">
    <property type="entry name" value="aconitase_mito"/>
    <property type="match status" value="1"/>
</dbReference>
<dbReference type="EC" id="4.2.1.3" evidence="4"/>
<dbReference type="InterPro" id="IPR000573">
    <property type="entry name" value="AconitaseA/IPMdHydase_ssu_swvl"/>
</dbReference>
<comment type="pathway">
    <text evidence="2">Carbohydrate metabolism; tricarboxylic acid cycle; isocitrate from oxaloacetate: step 2/2.</text>
</comment>
<dbReference type="Pfam" id="PF00330">
    <property type="entry name" value="Aconitase"/>
    <property type="match status" value="1"/>
</dbReference>
<evidence type="ECO:0000256" key="12">
    <source>
        <dbReference type="ARBA" id="ARBA00023501"/>
    </source>
</evidence>
<comment type="similarity">
    <text evidence="3">Belongs to the aconitase/IPM isomerase family.</text>
</comment>
<dbReference type="InterPro" id="IPR018136">
    <property type="entry name" value="Aconitase_4Fe-4S_BS"/>
</dbReference>
<dbReference type="InterPro" id="IPR015932">
    <property type="entry name" value="Aconitase_dom2"/>
</dbReference>
<sequence length="754" mass="81575">MVFDLDLIKKIYGSMPSKVDAARKLVGKPLTLAEKILYSHLYQAPAHAYERGAAYVDFAPDRVAMQDATAQMALLQFMTCGREKVAVPSTVHCDHLIQAKTGAAADLATAKDVNKEVYDFLASISNKYGIGFWKPGAGIIHQVVLENYAFPGGMMIGTDSHTPNAGGLGMVAIGVGGADAVDVMAGLPWELKMPKLIGVKLTGKMSGWTSAKDIILKVAGILTVKGGTGAIVEYFGEGADSLSATGKGTICNMGAEIGATCSLFAYDEKMAAYLKATGREEVAALADGIRDYLRPDKEVYSDPKKYYDQVIEIDLNTLEPYVNGPFTPDLAWPISEFAKAVKEHNWPEVLEVALIGSCTNSSYEDISRSASLAQQAIDKKLKTKAEFTITPGSEQVRYTIEKDGFLKTFDSIGGVVLANACGPCIGQWARHIDDPNRKNSIITSFNRNFAKRNDGLASTHAFVASPEIVTAFAIAGHLSFNPLKDKLKNEKGEEVMLDEPKGVELPPKGFSVDDAGYQAPAKDGKNVQVVVKSDSQRLQLLEPFAAWEGTDLKGLKLLIKAKGKCTTDHISMAGPWLKFRGHLDNISNNMLIGAVNFFNDKTDSVKNELTGEYGAVPATARAYKAASVGTVVVGDENYGEGSSREHAAMEPRHLGVRAIVVRSFARIHETNLKKQGMLALTFANKEDYDKVQEDDSIDILGLTSFAPGKPLTMVLNHKNGSKDEITLNHTYNEQQIGWFKAGGALNVIRAEFAK</sequence>
<dbReference type="NCBIfam" id="NF005558">
    <property type="entry name" value="PRK07229.1"/>
    <property type="match status" value="1"/>
</dbReference>
<dbReference type="SUPFAM" id="SSF53732">
    <property type="entry name" value="Aconitase iron-sulfur domain"/>
    <property type="match status" value="1"/>
</dbReference>
<accession>A0A8J2XW69</accession>
<dbReference type="CDD" id="cd01584">
    <property type="entry name" value="AcnA_Mitochondrial"/>
    <property type="match status" value="1"/>
</dbReference>
<evidence type="ECO:0000256" key="13">
    <source>
        <dbReference type="ARBA" id="ARBA00029682"/>
    </source>
</evidence>